<name>A0ACD5BWA6_9SPHI</name>
<dbReference type="Proteomes" id="UP001485301">
    <property type="component" value="Chromosome"/>
</dbReference>
<proteinExistence type="predicted"/>
<gene>
    <name evidence="1" type="ORF">AACH28_14640</name>
</gene>
<evidence type="ECO:0000313" key="2">
    <source>
        <dbReference type="Proteomes" id="UP001485301"/>
    </source>
</evidence>
<accession>A0ACD5BWA6</accession>
<keyword evidence="2" id="KW-1185">Reference proteome</keyword>
<dbReference type="EMBL" id="CP151087">
    <property type="protein sequence ID" value="WZN53886.1"/>
    <property type="molecule type" value="Genomic_DNA"/>
</dbReference>
<evidence type="ECO:0000313" key="1">
    <source>
        <dbReference type="EMBL" id="WZN53886.1"/>
    </source>
</evidence>
<organism evidence="1 2">
    <name type="scientific">Sphingobacterium thalpophilum</name>
    <dbReference type="NCBI Taxonomy" id="259"/>
    <lineage>
        <taxon>Bacteria</taxon>
        <taxon>Pseudomonadati</taxon>
        <taxon>Bacteroidota</taxon>
        <taxon>Sphingobacteriia</taxon>
        <taxon>Sphingobacteriales</taxon>
        <taxon>Sphingobacteriaceae</taxon>
        <taxon>Sphingobacterium</taxon>
    </lineage>
</organism>
<protein>
    <submittedName>
        <fullName evidence="1">TlpA disulfide reductase family protein</fullName>
    </submittedName>
</protein>
<reference evidence="1" key="1">
    <citation type="submission" date="2024-04" db="EMBL/GenBank/DDBJ databases">
        <title>Complete genome sequence of Sphingobacterium thalpophiium BAA-1094.</title>
        <authorList>
            <person name="Adaikpoh B.I."/>
        </authorList>
    </citation>
    <scope>NUCLEOTIDE SEQUENCE</scope>
    <source>
        <strain evidence="1">BAA-1094</strain>
    </source>
</reference>
<sequence>MMKSISNNLHKAFKSKRARAILLCLVSMFSLSAQTPRKDSGASGLPAVAPINVGDRVPEDFYTRQYKVYTNGKAITTDLKHLKGKLIILDFWASWCGMCLTQMPKGEKLSQQYADTLAMVLVNTKHRRDDLQKIKKTYSETLAQIGGSSLPTVYNDEYLISLFPHASIPRYVWISPRGTVLAITGHTFVNKEQIDNVIDLLRGQGNYE</sequence>